<evidence type="ECO:0000256" key="6">
    <source>
        <dbReference type="ARBA" id="ARBA00023242"/>
    </source>
</evidence>
<name>A0AAD5TKV6_9FUNG</name>
<evidence type="ECO:0000256" key="4">
    <source>
        <dbReference type="ARBA" id="ARBA00023163"/>
    </source>
</evidence>
<dbReference type="Gene3D" id="1.10.3970.10">
    <property type="entry name" value="BSD domain"/>
    <property type="match status" value="1"/>
</dbReference>
<keyword evidence="6" id="KW-0539">Nucleus</keyword>
<dbReference type="GO" id="GO:0000785">
    <property type="term" value="C:chromatin"/>
    <property type="evidence" value="ECO:0007669"/>
    <property type="project" value="TreeGrafter"/>
</dbReference>
<feature type="region of interest" description="Disordered" evidence="8">
    <location>
        <begin position="782"/>
        <end position="841"/>
    </location>
</feature>
<sequence>MTDLSSRSPAAADDNNLPPSAADLRAAALHSEDAANNNTLTDSNHPSAETLPPPSATAATPPRSGAAQSASTTPKASGGWGSMWGGWVDTVKKQSEAVVDIYKRDISEFVATVASESTSQFEKISDTIKDTIHEITSPEPPEGDDANSDDPRASERRASAMNIGDISVAAAVPDMTTPTRHEDGEEKEGAAGLGVALPSLDLGAKLAKLDDFADKADELLLKFGSGVSSFLSNAVTIIPGQTAGNEKHTLAKPPVTKRNIIFNRKTALVTSLRTDAATYTTPATDDARFQTFAAAFEVGDKERAQISKILEETPEVRDILQRLVPSEISYATFWQRYFFRVSELEREEETRKQLLAKAKAATADGAGDKEEEDFSWGSEDEEEDDATETSKKDAPSPKTNSAEPIVQMLDVSDDAAEEPSGRHTPTNAAVDSALPSSPQPTPKPQSGARTPVSAAAAGSPVASPKTNAVGSGGRGSPVSAPLSSPPLEHQPPPHVQPDAHRGALTDDNSSQHSFEVVAAAESGVTSGSETGAGGARRGGRKSGETENDEEEEEEEGWGEWELLPTRPLKPAFSPHICTSTLTSSAMSMVNIVNVQVTNNPCTFFDPFAIEITFEVIEELQEDLEFKMVYVGSAESELHDQTLESVMVGPVPVGASKFMLEAPAPDASRIPTTDIVGVTVVLLMCLYRGREFVRVGYYVNNDYPDEATREHPPEVPDLTKLQRSILADKPRVTRFSIPWDTDETIKMEADAAAMQAQEVAGGGGQYIGGDSSSMMDVAGENDENAMDANTNSGGYPSQQHQMGGGAAADQQQQQQQYHQQYSPSKQSLLHTPGVKMEATAAV</sequence>
<evidence type="ECO:0000313" key="11">
    <source>
        <dbReference type="Proteomes" id="UP001212152"/>
    </source>
</evidence>
<dbReference type="Pfam" id="PF04729">
    <property type="entry name" value="ASF1_hist_chap"/>
    <property type="match status" value="1"/>
</dbReference>
<keyword evidence="5" id="KW-0143">Chaperone</keyword>
<evidence type="ECO:0000256" key="2">
    <source>
        <dbReference type="ARBA" id="ARBA00006051"/>
    </source>
</evidence>
<dbReference type="PANTHER" id="PTHR12040">
    <property type="entry name" value="ANTI-SILENCING PROTEIN 1"/>
    <property type="match status" value="1"/>
</dbReference>
<dbReference type="Proteomes" id="UP001212152">
    <property type="component" value="Unassembled WGS sequence"/>
</dbReference>
<feature type="compositionally biased region" description="Acidic residues" evidence="8">
    <location>
        <begin position="545"/>
        <end position="558"/>
    </location>
</feature>
<dbReference type="GO" id="GO:0005634">
    <property type="term" value="C:nucleus"/>
    <property type="evidence" value="ECO:0007669"/>
    <property type="project" value="UniProtKB-SubCell"/>
</dbReference>
<dbReference type="EMBL" id="JADGJQ010000021">
    <property type="protein sequence ID" value="KAJ3179418.1"/>
    <property type="molecule type" value="Genomic_DNA"/>
</dbReference>
<dbReference type="InterPro" id="IPR035925">
    <property type="entry name" value="BSD_dom_sf"/>
</dbReference>
<keyword evidence="4" id="KW-0804">Transcription</keyword>
<feature type="compositionally biased region" description="Low complexity" evidence="8">
    <location>
        <begin position="46"/>
        <end position="67"/>
    </location>
</feature>
<feature type="compositionally biased region" description="Low complexity" evidence="8">
    <location>
        <begin position="476"/>
        <end position="487"/>
    </location>
</feature>
<feature type="region of interest" description="Disordered" evidence="8">
    <location>
        <begin position="358"/>
        <end position="507"/>
    </location>
</feature>
<evidence type="ECO:0000256" key="8">
    <source>
        <dbReference type="SAM" id="MobiDB-lite"/>
    </source>
</evidence>
<dbReference type="Pfam" id="PF03909">
    <property type="entry name" value="BSD"/>
    <property type="match status" value="1"/>
</dbReference>
<feature type="region of interest" description="Disordered" evidence="8">
    <location>
        <begin position="134"/>
        <end position="157"/>
    </location>
</feature>
<dbReference type="InterPro" id="IPR005607">
    <property type="entry name" value="BSD_dom"/>
</dbReference>
<feature type="compositionally biased region" description="Polar residues" evidence="8">
    <location>
        <begin position="34"/>
        <end position="45"/>
    </location>
</feature>
<dbReference type="PANTHER" id="PTHR12040:SF0">
    <property type="entry name" value="HISTONE CHAPERONE ASF1"/>
    <property type="match status" value="1"/>
</dbReference>
<proteinExistence type="inferred from homology"/>
<gene>
    <name evidence="10" type="primary">ASF1</name>
    <name evidence="10" type="ORF">HDU87_003028</name>
</gene>
<evidence type="ECO:0000259" key="9">
    <source>
        <dbReference type="PROSITE" id="PS50858"/>
    </source>
</evidence>
<evidence type="ECO:0000256" key="1">
    <source>
        <dbReference type="ARBA" id="ARBA00004123"/>
    </source>
</evidence>
<feature type="compositionally biased region" description="Low complexity" evidence="8">
    <location>
        <begin position="806"/>
        <end position="820"/>
    </location>
</feature>
<protein>
    <recommendedName>
        <fullName evidence="7">Anti-silencing function protein 1</fullName>
    </recommendedName>
</protein>
<comment type="caution">
    <text evidence="10">The sequence shown here is derived from an EMBL/GenBank/DDBJ whole genome shotgun (WGS) entry which is preliminary data.</text>
</comment>
<feature type="compositionally biased region" description="Low complexity" evidence="8">
    <location>
        <begin position="451"/>
        <end position="464"/>
    </location>
</feature>
<dbReference type="SUPFAM" id="SSF101546">
    <property type="entry name" value="ASF1-like"/>
    <property type="match status" value="1"/>
</dbReference>
<evidence type="ECO:0000256" key="3">
    <source>
        <dbReference type="ARBA" id="ARBA00023015"/>
    </source>
</evidence>
<comment type="similarity">
    <text evidence="2">Belongs to the ASF1 family.</text>
</comment>
<feature type="region of interest" description="Disordered" evidence="8">
    <location>
        <begin position="520"/>
        <end position="558"/>
    </location>
</feature>
<dbReference type="Gene3D" id="2.60.40.1490">
    <property type="entry name" value="Histone chaperone ASF1-like"/>
    <property type="match status" value="1"/>
</dbReference>
<comment type="subcellular location">
    <subcellularLocation>
        <location evidence="1">Nucleus</location>
    </subcellularLocation>
</comment>
<feature type="domain" description="BSD" evidence="9">
    <location>
        <begin position="300"/>
        <end position="345"/>
    </location>
</feature>
<organism evidence="10 11">
    <name type="scientific">Geranomyces variabilis</name>
    <dbReference type="NCBI Taxonomy" id="109894"/>
    <lineage>
        <taxon>Eukaryota</taxon>
        <taxon>Fungi</taxon>
        <taxon>Fungi incertae sedis</taxon>
        <taxon>Chytridiomycota</taxon>
        <taxon>Chytridiomycota incertae sedis</taxon>
        <taxon>Chytridiomycetes</taxon>
        <taxon>Spizellomycetales</taxon>
        <taxon>Powellomycetaceae</taxon>
        <taxon>Geranomyces</taxon>
    </lineage>
</organism>
<evidence type="ECO:0000256" key="7">
    <source>
        <dbReference type="ARBA" id="ARBA00032776"/>
    </source>
</evidence>
<dbReference type="InterPro" id="IPR006818">
    <property type="entry name" value="ASF1-like"/>
</dbReference>
<evidence type="ECO:0000313" key="10">
    <source>
        <dbReference type="EMBL" id="KAJ3179418.1"/>
    </source>
</evidence>
<accession>A0AAD5TKV6</accession>
<dbReference type="AlphaFoldDB" id="A0AAD5TKV6"/>
<feature type="compositionally biased region" description="Polar residues" evidence="8">
    <location>
        <begin position="786"/>
        <end position="796"/>
    </location>
</feature>
<feature type="compositionally biased region" description="Acidic residues" evidence="8">
    <location>
        <begin position="369"/>
        <end position="387"/>
    </location>
</feature>
<dbReference type="InterPro" id="IPR036747">
    <property type="entry name" value="ASF1-like_sf"/>
</dbReference>
<dbReference type="PROSITE" id="PS50858">
    <property type="entry name" value="BSD"/>
    <property type="match status" value="1"/>
</dbReference>
<feature type="compositionally biased region" description="Low complexity" evidence="8">
    <location>
        <begin position="520"/>
        <end position="529"/>
    </location>
</feature>
<feature type="region of interest" description="Disordered" evidence="8">
    <location>
        <begin position="1"/>
        <end position="86"/>
    </location>
</feature>
<keyword evidence="3" id="KW-0805">Transcription regulation</keyword>
<reference evidence="10" key="1">
    <citation type="submission" date="2020-05" db="EMBL/GenBank/DDBJ databases">
        <title>Phylogenomic resolution of chytrid fungi.</title>
        <authorList>
            <person name="Stajich J.E."/>
            <person name="Amses K."/>
            <person name="Simmons R."/>
            <person name="Seto K."/>
            <person name="Myers J."/>
            <person name="Bonds A."/>
            <person name="Quandt C.A."/>
            <person name="Barry K."/>
            <person name="Liu P."/>
            <person name="Grigoriev I."/>
            <person name="Longcore J.E."/>
            <person name="James T.Y."/>
        </authorList>
    </citation>
    <scope>NUCLEOTIDE SEQUENCE</scope>
    <source>
        <strain evidence="10">JEL0379</strain>
    </source>
</reference>
<keyword evidence="11" id="KW-1185">Reference proteome</keyword>
<dbReference type="SUPFAM" id="SSF140383">
    <property type="entry name" value="BSD domain-like"/>
    <property type="match status" value="1"/>
</dbReference>
<evidence type="ECO:0000256" key="5">
    <source>
        <dbReference type="ARBA" id="ARBA00023186"/>
    </source>
</evidence>
<dbReference type="SMART" id="SM00751">
    <property type="entry name" value="BSD"/>
    <property type="match status" value="1"/>
</dbReference>
<dbReference type="GO" id="GO:0042393">
    <property type="term" value="F:histone binding"/>
    <property type="evidence" value="ECO:0007669"/>
    <property type="project" value="TreeGrafter"/>
</dbReference>
<dbReference type="GO" id="GO:0006335">
    <property type="term" value="P:DNA replication-dependent chromatin assembly"/>
    <property type="evidence" value="ECO:0007669"/>
    <property type="project" value="TreeGrafter"/>
</dbReference>